<keyword evidence="1" id="KW-0805">Transcription regulation</keyword>
<dbReference type="InParanoid" id="A0A1I5SA12"/>
<evidence type="ECO:0000259" key="5">
    <source>
        <dbReference type="PROSITE" id="PS01124"/>
    </source>
</evidence>
<name>A0A1I5SA12_9ACTN</name>
<evidence type="ECO:0000256" key="4">
    <source>
        <dbReference type="SAM" id="MobiDB-lite"/>
    </source>
</evidence>
<reference evidence="6 7" key="1">
    <citation type="submission" date="2016-10" db="EMBL/GenBank/DDBJ databases">
        <authorList>
            <person name="de Groot N.N."/>
        </authorList>
    </citation>
    <scope>NUCLEOTIDE SEQUENCE [LARGE SCALE GENOMIC DNA]</scope>
    <source>
        <strain evidence="6 7">DSM 43067</strain>
    </source>
</reference>
<evidence type="ECO:0000256" key="2">
    <source>
        <dbReference type="ARBA" id="ARBA00023125"/>
    </source>
</evidence>
<dbReference type="Proteomes" id="UP000183413">
    <property type="component" value="Unassembled WGS sequence"/>
</dbReference>
<dbReference type="PROSITE" id="PS01124">
    <property type="entry name" value="HTH_ARAC_FAMILY_2"/>
    <property type="match status" value="1"/>
</dbReference>
<dbReference type="STRING" id="1993.SAMN04489713_11694"/>
<evidence type="ECO:0000313" key="6">
    <source>
        <dbReference type="EMBL" id="SFP67553.1"/>
    </source>
</evidence>
<keyword evidence="7" id="KW-1185">Reference proteome</keyword>
<keyword evidence="2" id="KW-0238">DNA-binding</keyword>
<accession>A0A1I5SA12</accession>
<feature type="region of interest" description="Disordered" evidence="4">
    <location>
        <begin position="1"/>
        <end position="21"/>
    </location>
</feature>
<dbReference type="Pfam" id="PF12833">
    <property type="entry name" value="HTH_18"/>
    <property type="match status" value="1"/>
</dbReference>
<dbReference type="SMART" id="SM00342">
    <property type="entry name" value="HTH_ARAC"/>
    <property type="match status" value="1"/>
</dbReference>
<dbReference type="InterPro" id="IPR018060">
    <property type="entry name" value="HTH_AraC"/>
</dbReference>
<keyword evidence="3" id="KW-0804">Transcription</keyword>
<proteinExistence type="predicted"/>
<evidence type="ECO:0000256" key="1">
    <source>
        <dbReference type="ARBA" id="ARBA00023015"/>
    </source>
</evidence>
<organism evidence="6 7">
    <name type="scientific">Actinomadura madurae</name>
    <dbReference type="NCBI Taxonomy" id="1993"/>
    <lineage>
        <taxon>Bacteria</taxon>
        <taxon>Bacillati</taxon>
        <taxon>Actinomycetota</taxon>
        <taxon>Actinomycetes</taxon>
        <taxon>Streptosporangiales</taxon>
        <taxon>Thermomonosporaceae</taxon>
        <taxon>Actinomadura</taxon>
    </lineage>
</organism>
<dbReference type="InterPro" id="IPR050204">
    <property type="entry name" value="AraC_XylS_family_regulators"/>
</dbReference>
<evidence type="ECO:0000256" key="3">
    <source>
        <dbReference type="ARBA" id="ARBA00023163"/>
    </source>
</evidence>
<dbReference type="GO" id="GO:0003700">
    <property type="term" value="F:DNA-binding transcription factor activity"/>
    <property type="evidence" value="ECO:0007669"/>
    <property type="project" value="InterPro"/>
</dbReference>
<dbReference type="eggNOG" id="COG2207">
    <property type="taxonomic scope" value="Bacteria"/>
</dbReference>
<feature type="domain" description="HTH araC/xylS-type" evidence="5">
    <location>
        <begin position="192"/>
        <end position="273"/>
    </location>
</feature>
<evidence type="ECO:0000313" key="7">
    <source>
        <dbReference type="Proteomes" id="UP000183413"/>
    </source>
</evidence>
<dbReference type="EMBL" id="FOVH01000016">
    <property type="protein sequence ID" value="SFP67553.1"/>
    <property type="molecule type" value="Genomic_DNA"/>
</dbReference>
<dbReference type="SUPFAM" id="SSF46689">
    <property type="entry name" value="Homeodomain-like"/>
    <property type="match status" value="1"/>
</dbReference>
<gene>
    <name evidence="6" type="ORF">SAMN04489713_11694</name>
</gene>
<sequence>MGLGSLVAMSEEVASQGREPAGVEHELSPSIVLPADARLRPWVARDHEGFDEAAFPRGDFVDPATLVTVLAVKVTDQPWHPPVLVNAPSTTFTRVQGPWAPAIVARLAPLGAYKLLGPALSEISGSSYVALEDIVGAEARRLGEQVQSAPTWDERRRLLNDFLLDRATRGPQPSPEVTSAWHLLVRSGGRSTITSVARQVGWSHKHLITRFKQQVGVTPQMAARLVRLSTVWRHLDHEQSWGRIAAESGYADQAHLIREFRHFTGTTPAALTT</sequence>
<dbReference type="PANTHER" id="PTHR46796">
    <property type="entry name" value="HTH-TYPE TRANSCRIPTIONAL ACTIVATOR RHAS-RELATED"/>
    <property type="match status" value="1"/>
</dbReference>
<dbReference type="InterPro" id="IPR009057">
    <property type="entry name" value="Homeodomain-like_sf"/>
</dbReference>
<dbReference type="AlphaFoldDB" id="A0A1I5SA12"/>
<dbReference type="GO" id="GO:0043565">
    <property type="term" value="F:sequence-specific DNA binding"/>
    <property type="evidence" value="ECO:0007669"/>
    <property type="project" value="InterPro"/>
</dbReference>
<dbReference type="Gene3D" id="1.10.10.60">
    <property type="entry name" value="Homeodomain-like"/>
    <property type="match status" value="1"/>
</dbReference>
<dbReference type="PANTHER" id="PTHR46796:SF15">
    <property type="entry name" value="BLL1074 PROTEIN"/>
    <property type="match status" value="1"/>
</dbReference>
<protein>
    <submittedName>
        <fullName evidence="6">Helix-turn-helix domain-containing protein</fullName>
    </submittedName>
</protein>